<dbReference type="AlphaFoldDB" id="F2RR56"/>
<organism evidence="2 3">
    <name type="scientific">Trichophyton tonsurans (strain CBS 112818)</name>
    <name type="common">Scalp ringworm fungus</name>
    <dbReference type="NCBI Taxonomy" id="647933"/>
    <lineage>
        <taxon>Eukaryota</taxon>
        <taxon>Fungi</taxon>
        <taxon>Dikarya</taxon>
        <taxon>Ascomycota</taxon>
        <taxon>Pezizomycotina</taxon>
        <taxon>Eurotiomycetes</taxon>
        <taxon>Eurotiomycetidae</taxon>
        <taxon>Onygenales</taxon>
        <taxon>Arthrodermataceae</taxon>
        <taxon>Trichophyton</taxon>
    </lineage>
</organism>
<dbReference type="EMBL" id="GG698480">
    <property type="protein sequence ID" value="EGD93805.1"/>
    <property type="molecule type" value="Genomic_DNA"/>
</dbReference>
<accession>F2RR56</accession>
<evidence type="ECO:0000313" key="3">
    <source>
        <dbReference type="Proteomes" id="UP000009172"/>
    </source>
</evidence>
<feature type="region of interest" description="Disordered" evidence="1">
    <location>
        <begin position="24"/>
        <end position="92"/>
    </location>
</feature>
<proteinExistence type="predicted"/>
<dbReference type="HOGENOM" id="CLU_1518946_0_0_1"/>
<reference evidence="3" key="1">
    <citation type="journal article" date="2012" name="MBio">
        <title>Comparative genome analysis of Trichophyton rubrum and related dermatophytes reveals candidate genes involved in infection.</title>
        <authorList>
            <person name="Martinez D.A."/>
            <person name="Oliver B.G."/>
            <person name="Graeser Y."/>
            <person name="Goldberg J.M."/>
            <person name="Li W."/>
            <person name="Martinez-Rossi N.M."/>
            <person name="Monod M."/>
            <person name="Shelest E."/>
            <person name="Barton R.C."/>
            <person name="Birch E."/>
            <person name="Brakhage A.A."/>
            <person name="Chen Z."/>
            <person name="Gurr S.J."/>
            <person name="Heiman D."/>
            <person name="Heitman J."/>
            <person name="Kosti I."/>
            <person name="Rossi A."/>
            <person name="Saif S."/>
            <person name="Samalova M."/>
            <person name="Saunders C.W."/>
            <person name="Shea T."/>
            <person name="Summerbell R.C."/>
            <person name="Xu J."/>
            <person name="Young S."/>
            <person name="Zeng Q."/>
            <person name="Birren B.W."/>
            <person name="Cuomo C.A."/>
            <person name="White T.C."/>
        </authorList>
    </citation>
    <scope>NUCLEOTIDE SEQUENCE [LARGE SCALE GENOMIC DNA]</scope>
    <source>
        <strain evidence="3">CBS 112818</strain>
    </source>
</reference>
<protein>
    <submittedName>
        <fullName evidence="2">Uncharacterized protein</fullName>
    </submittedName>
</protein>
<evidence type="ECO:0000256" key="1">
    <source>
        <dbReference type="SAM" id="MobiDB-lite"/>
    </source>
</evidence>
<gene>
    <name evidence="2" type="ORF">TESG_01338</name>
</gene>
<dbReference type="Proteomes" id="UP000009172">
    <property type="component" value="Unassembled WGS sequence"/>
</dbReference>
<evidence type="ECO:0000313" key="2">
    <source>
        <dbReference type="EMBL" id="EGD93805.1"/>
    </source>
</evidence>
<name>F2RR56_TRIT1</name>
<sequence length="177" mass="19301">MAHCCGGFLAIRCGNFTRAACRRGTAPAPEEFTQNRTTLPPKWRTRPSALAEDGSKAPVAMGSGRAGRADKVDGSNSQQTRRPSPREKTTNTADIIRLSSSTSELNTARSTYQGLRCSASTKDGFKPNYPLRWLAIRRSPAQGLHQTHSLSYSALIPPLRVVSRCRFDWLLAPGALT</sequence>
<keyword evidence="3" id="KW-1185">Reference proteome</keyword>